<evidence type="ECO:0000256" key="2">
    <source>
        <dbReference type="ARBA" id="ARBA00004651"/>
    </source>
</evidence>
<keyword evidence="11" id="KW-0997">Cell inner membrane</keyword>
<evidence type="ECO:0000256" key="1">
    <source>
        <dbReference type="ARBA" id="ARBA00002949"/>
    </source>
</evidence>
<dbReference type="EMBL" id="NEVM01000001">
    <property type="protein sequence ID" value="OZI38681.1"/>
    <property type="molecule type" value="Genomic_DNA"/>
</dbReference>
<dbReference type="CDD" id="cd06261">
    <property type="entry name" value="TM_PBP2"/>
    <property type="match status" value="1"/>
</dbReference>
<dbReference type="Pfam" id="PF00528">
    <property type="entry name" value="BPD_transp_1"/>
    <property type="match status" value="1"/>
</dbReference>
<dbReference type="NCBIfam" id="TIGR02141">
    <property type="entry name" value="modB_ABC"/>
    <property type="match status" value="1"/>
</dbReference>
<dbReference type="InterPro" id="IPR000515">
    <property type="entry name" value="MetI-like"/>
</dbReference>
<feature type="transmembrane region" description="Helical" evidence="10">
    <location>
        <begin position="72"/>
        <end position="91"/>
    </location>
</feature>
<dbReference type="InterPro" id="IPR035906">
    <property type="entry name" value="MetI-like_sf"/>
</dbReference>
<evidence type="ECO:0000259" key="12">
    <source>
        <dbReference type="PROSITE" id="PS50928"/>
    </source>
</evidence>
<feature type="transmembrane region" description="Helical" evidence="10">
    <location>
        <begin position="180"/>
        <end position="198"/>
    </location>
</feature>
<proteinExistence type="inferred from homology"/>
<gene>
    <name evidence="13" type="ORF">CAL29_07590</name>
</gene>
<dbReference type="OrthoDB" id="9795403at2"/>
<keyword evidence="6 11" id="KW-0500">Molybdenum</keyword>
<evidence type="ECO:0000313" key="13">
    <source>
        <dbReference type="EMBL" id="OZI38681.1"/>
    </source>
</evidence>
<keyword evidence="7 10" id="KW-0812">Transmembrane</keyword>
<dbReference type="AlphaFoldDB" id="A0A261SNL3"/>
<keyword evidence="4 10" id="KW-0813">Transport</keyword>
<evidence type="ECO:0000256" key="11">
    <source>
        <dbReference type="RuleBase" id="RU365097"/>
    </source>
</evidence>
<name>A0A261SNL3_9BORD</name>
<keyword evidence="9 10" id="KW-0472">Membrane</keyword>
<comment type="caution">
    <text evidence="11">Lacks conserved residue(s) required for the propagation of feature annotation.</text>
</comment>
<comment type="function">
    <text evidence="1 11">Part of the binding-protein-dependent transport system for molybdenum; probably responsible for the translocation of the substrate across the membrane.</text>
</comment>
<feature type="transmembrane region" description="Helical" evidence="10">
    <location>
        <begin position="32"/>
        <end position="52"/>
    </location>
</feature>
<comment type="subcellular location">
    <subcellularLocation>
        <location evidence="11">Cell inner membrane</location>
        <topology evidence="11">Multi-pass membrane protein</topology>
    </subcellularLocation>
    <subcellularLocation>
        <location evidence="2 10">Cell membrane</location>
        <topology evidence="2 10">Multi-pass membrane protein</topology>
    </subcellularLocation>
</comment>
<comment type="caution">
    <text evidence="13">The sequence shown here is derived from an EMBL/GenBank/DDBJ whole genome shotgun (WGS) entry which is preliminary data.</text>
</comment>
<evidence type="ECO:0000256" key="6">
    <source>
        <dbReference type="ARBA" id="ARBA00022505"/>
    </source>
</evidence>
<dbReference type="Gene3D" id="1.10.3720.10">
    <property type="entry name" value="MetI-like"/>
    <property type="match status" value="1"/>
</dbReference>
<evidence type="ECO:0000256" key="7">
    <source>
        <dbReference type="ARBA" id="ARBA00022692"/>
    </source>
</evidence>
<organism evidence="13 14">
    <name type="scientific">Bordetella genomosp. 10</name>
    <dbReference type="NCBI Taxonomy" id="1416804"/>
    <lineage>
        <taxon>Bacteria</taxon>
        <taxon>Pseudomonadati</taxon>
        <taxon>Pseudomonadota</taxon>
        <taxon>Betaproteobacteria</taxon>
        <taxon>Burkholderiales</taxon>
        <taxon>Alcaligenaceae</taxon>
        <taxon>Bordetella</taxon>
    </lineage>
</organism>
<dbReference type="PANTHER" id="PTHR30183">
    <property type="entry name" value="MOLYBDENUM TRANSPORT SYSTEM PERMEASE PROTEIN MODB"/>
    <property type="match status" value="1"/>
</dbReference>
<evidence type="ECO:0000256" key="10">
    <source>
        <dbReference type="RuleBase" id="RU363032"/>
    </source>
</evidence>
<dbReference type="GO" id="GO:0005886">
    <property type="term" value="C:plasma membrane"/>
    <property type="evidence" value="ECO:0007669"/>
    <property type="project" value="UniProtKB-SubCell"/>
</dbReference>
<dbReference type="NCBIfam" id="NF038017">
    <property type="entry name" value="ABC_perm1"/>
    <property type="match status" value="1"/>
</dbReference>
<protein>
    <recommendedName>
        <fullName evidence="11">Molybdenum transport system permease</fullName>
    </recommendedName>
</protein>
<evidence type="ECO:0000256" key="5">
    <source>
        <dbReference type="ARBA" id="ARBA00022475"/>
    </source>
</evidence>
<evidence type="ECO:0000313" key="14">
    <source>
        <dbReference type="Proteomes" id="UP000216020"/>
    </source>
</evidence>
<keyword evidence="5" id="KW-1003">Cell membrane</keyword>
<dbReference type="PROSITE" id="PS50928">
    <property type="entry name" value="ABC_TM1"/>
    <property type="match status" value="1"/>
</dbReference>
<dbReference type="InterPro" id="IPR049783">
    <property type="entry name" value="ABC_perm_TupB-like"/>
</dbReference>
<accession>A0A261SNL3</accession>
<dbReference type="InterPro" id="IPR011867">
    <property type="entry name" value="ModB_ABC"/>
</dbReference>
<dbReference type="PANTHER" id="PTHR30183:SF3">
    <property type="entry name" value="MOLYBDENUM TRANSPORT SYSTEM PERMEASE PROTEIN MODB"/>
    <property type="match status" value="1"/>
</dbReference>
<dbReference type="SUPFAM" id="SSF161098">
    <property type="entry name" value="MetI-like"/>
    <property type="match status" value="1"/>
</dbReference>
<sequence>MGWSVLLQLAIGLPLAWLLARRAFPGKSLLDALVTLPLVFPPIVIGYALLLLLGREGWLLRWLPPDWRPDLVFSETGLVIAAVVAGLPLMVKPSQAAFAEVDEALREVALSLGARPWRVILRIELPLARRGILAGLMLAAGRAMGEVGISLMLGGNISGRTETLSLAVYNHVLGAETDCANALSLVLVGLAALAFFQLRRLERHEYRIHR</sequence>
<evidence type="ECO:0000256" key="4">
    <source>
        <dbReference type="ARBA" id="ARBA00022448"/>
    </source>
</evidence>
<evidence type="ECO:0000256" key="9">
    <source>
        <dbReference type="ARBA" id="ARBA00023136"/>
    </source>
</evidence>
<dbReference type="GO" id="GO:0015098">
    <property type="term" value="F:molybdate ion transmembrane transporter activity"/>
    <property type="evidence" value="ECO:0007669"/>
    <property type="project" value="UniProtKB-UniRule"/>
</dbReference>
<dbReference type="Proteomes" id="UP000216020">
    <property type="component" value="Unassembled WGS sequence"/>
</dbReference>
<comment type="similarity">
    <text evidence="3 11">Belongs to the binding-protein-dependent transport system permease family. CysTW subfamily.</text>
</comment>
<keyword evidence="14" id="KW-1185">Reference proteome</keyword>
<feature type="domain" description="ABC transmembrane type-1" evidence="12">
    <location>
        <begin position="1"/>
        <end position="198"/>
    </location>
</feature>
<reference evidence="14" key="1">
    <citation type="submission" date="2017-05" db="EMBL/GenBank/DDBJ databases">
        <title>Complete and WGS of Bordetella genogroups.</title>
        <authorList>
            <person name="Spilker T."/>
            <person name="Lipuma J."/>
        </authorList>
    </citation>
    <scope>NUCLEOTIDE SEQUENCE [LARGE SCALE GENOMIC DNA]</scope>
    <source>
        <strain evidence="14">AU16122</strain>
    </source>
</reference>
<keyword evidence="8 10" id="KW-1133">Transmembrane helix</keyword>
<evidence type="ECO:0000256" key="8">
    <source>
        <dbReference type="ARBA" id="ARBA00022989"/>
    </source>
</evidence>
<evidence type="ECO:0000256" key="3">
    <source>
        <dbReference type="ARBA" id="ARBA00007069"/>
    </source>
</evidence>